<dbReference type="InterPro" id="IPR016181">
    <property type="entry name" value="Acyl_CoA_acyltransferase"/>
</dbReference>
<keyword evidence="3" id="KW-1185">Reference proteome</keyword>
<sequence>MPDPSPIEKTWSRLTLDEFFEIASLRTTVFFLEQRIDEEELDARDREESTQHLWIPDAQGVAAYLRVIENAVPAEGDRDARRLIGRVVTRPDRRGEGLSSLLLARVIERFGHEPMALHSQSYVQPLYARFGFEPYGEEYLEAGLPHRAMYRAARP</sequence>
<keyword evidence="2" id="KW-0012">Acyltransferase</keyword>
<dbReference type="Gene3D" id="3.40.630.30">
    <property type="match status" value="1"/>
</dbReference>
<evidence type="ECO:0000259" key="1">
    <source>
        <dbReference type="PROSITE" id="PS51186"/>
    </source>
</evidence>
<dbReference type="InterPro" id="IPR000182">
    <property type="entry name" value="GNAT_dom"/>
</dbReference>
<feature type="domain" description="N-acetyltransferase" evidence="1">
    <location>
        <begin position="20"/>
        <end position="155"/>
    </location>
</feature>
<evidence type="ECO:0000313" key="3">
    <source>
        <dbReference type="Proteomes" id="UP001164706"/>
    </source>
</evidence>
<dbReference type="KEGG" id="mdb:OVN18_07175"/>
<dbReference type="GO" id="GO:0016747">
    <property type="term" value="F:acyltransferase activity, transferring groups other than amino-acyl groups"/>
    <property type="evidence" value="ECO:0007669"/>
    <property type="project" value="InterPro"/>
</dbReference>
<dbReference type="SUPFAM" id="SSF55729">
    <property type="entry name" value="Acyl-CoA N-acyltransferases (Nat)"/>
    <property type="match status" value="1"/>
</dbReference>
<name>A0A9E8S7X4_9MICO</name>
<reference evidence="2" key="1">
    <citation type="submission" date="2022-11" db="EMBL/GenBank/DDBJ databases">
        <title>Description of Microcella daejonensis nov. sp, isolated from riverside soil.</title>
        <authorList>
            <person name="Molina K.M."/>
            <person name="Kim S.B."/>
        </authorList>
    </citation>
    <scope>NUCLEOTIDE SEQUENCE</scope>
    <source>
        <strain evidence="2">MMS21-STM12</strain>
    </source>
</reference>
<keyword evidence="2" id="KW-0808">Transferase</keyword>
<organism evidence="2 3">
    <name type="scientific">Microcella daejeonensis</name>
    <dbReference type="NCBI Taxonomy" id="2994971"/>
    <lineage>
        <taxon>Bacteria</taxon>
        <taxon>Bacillati</taxon>
        <taxon>Actinomycetota</taxon>
        <taxon>Actinomycetes</taxon>
        <taxon>Micrococcales</taxon>
        <taxon>Microbacteriaceae</taxon>
        <taxon>Microcella</taxon>
    </lineage>
</organism>
<proteinExistence type="predicted"/>
<dbReference type="EC" id="2.3.1.-" evidence="2"/>
<dbReference type="RefSeq" id="WP_267780033.1">
    <property type="nucleotide sequence ID" value="NZ_CP113089.1"/>
</dbReference>
<dbReference type="Proteomes" id="UP001164706">
    <property type="component" value="Chromosome"/>
</dbReference>
<dbReference type="EMBL" id="CP113089">
    <property type="protein sequence ID" value="WAB80359.1"/>
    <property type="molecule type" value="Genomic_DNA"/>
</dbReference>
<dbReference type="PROSITE" id="PS51186">
    <property type="entry name" value="GNAT"/>
    <property type="match status" value="1"/>
</dbReference>
<dbReference type="Pfam" id="PF13673">
    <property type="entry name" value="Acetyltransf_10"/>
    <property type="match status" value="1"/>
</dbReference>
<evidence type="ECO:0000313" key="2">
    <source>
        <dbReference type="EMBL" id="WAB80359.1"/>
    </source>
</evidence>
<dbReference type="AlphaFoldDB" id="A0A9E8S7X4"/>
<gene>
    <name evidence="2" type="ORF">OVN18_07175</name>
</gene>
<accession>A0A9E8S7X4</accession>
<protein>
    <submittedName>
        <fullName evidence="2">GNAT family N-acetyltransferase</fullName>
        <ecNumber evidence="2">2.3.1.-</ecNumber>
    </submittedName>
</protein>